<evidence type="ECO:0000256" key="3">
    <source>
        <dbReference type="ARBA" id="ARBA00022692"/>
    </source>
</evidence>
<evidence type="ECO:0000256" key="1">
    <source>
        <dbReference type="ARBA" id="ARBA00004141"/>
    </source>
</evidence>
<name>A0ABW9GAZ8_9GAMM</name>
<keyword evidence="8" id="KW-1185">Reference proteome</keyword>
<dbReference type="Pfam" id="PF01925">
    <property type="entry name" value="TauE"/>
    <property type="match status" value="1"/>
</dbReference>
<feature type="transmembrane region" description="Helical" evidence="6">
    <location>
        <begin position="206"/>
        <end position="227"/>
    </location>
</feature>
<feature type="transmembrane region" description="Helical" evidence="6">
    <location>
        <begin position="274"/>
        <end position="291"/>
    </location>
</feature>
<feature type="transmembrane region" description="Helical" evidence="6">
    <location>
        <begin position="76"/>
        <end position="98"/>
    </location>
</feature>
<dbReference type="RefSeq" id="WP_408624983.1">
    <property type="nucleotide sequence ID" value="NZ_JBEQCT010000010.1"/>
</dbReference>
<sequence>MGWARAQWPTQECAGILFVPMLLGRLLEVINNMFLICLGLGAFAGVLSGLFGLGGGVLIVPALVMVFHWAHFSSQLAIHMAMGTSLATIIVTATNSTYEHQKRGGIDWSIVRQMSVGIVFGALLGSIGAHFIDGELLEELFAIYLVLIALKMLLSRTQVHQRSMPAPWVSALVGGVIGFKSALFGVGGGTVSVPFLNYCGQSMKRAAGISAACGLPIALTGSLGYIISGWHQSNLPPWSIGYIYLPAWLGIVLTSAICARLGARLSHCWPQQRLQRLFALLLLAIAANILLS</sequence>
<comment type="caution">
    <text evidence="7">The sequence shown here is derived from an EMBL/GenBank/DDBJ whole genome shotgun (WGS) entry which is preliminary data.</text>
</comment>
<keyword evidence="4 6" id="KW-1133">Transmembrane helix</keyword>
<dbReference type="Proteomes" id="UP001629953">
    <property type="component" value="Unassembled WGS sequence"/>
</dbReference>
<keyword evidence="6" id="KW-1003">Cell membrane</keyword>
<reference evidence="7 8" key="1">
    <citation type="journal article" date="2013" name="Int. J. Syst. Evol. Microbiol.">
        <title>Celerinatantimonas yamalensis sp. nov., a cold-adapted diazotrophic bacterium from a cold permafrost brine.</title>
        <authorList>
            <person name="Shcherbakova V."/>
            <person name="Chuvilskaya N."/>
            <person name="Rivkina E."/>
            <person name="Demidov N."/>
            <person name="Uchaeva V."/>
            <person name="Suetin S."/>
            <person name="Suzina N."/>
            <person name="Gilichinsky D."/>
        </authorList>
    </citation>
    <scope>NUCLEOTIDE SEQUENCE [LARGE SCALE GENOMIC DNA]</scope>
    <source>
        <strain evidence="7 8">C7</strain>
    </source>
</reference>
<evidence type="ECO:0000256" key="6">
    <source>
        <dbReference type="RuleBase" id="RU363041"/>
    </source>
</evidence>
<evidence type="ECO:0000256" key="5">
    <source>
        <dbReference type="ARBA" id="ARBA00023136"/>
    </source>
</evidence>
<feature type="transmembrane region" description="Helical" evidence="6">
    <location>
        <begin position="110"/>
        <end position="130"/>
    </location>
</feature>
<gene>
    <name evidence="7" type="ORF">ABUE30_16750</name>
</gene>
<organism evidence="7 8">
    <name type="scientific">Celerinatantimonas yamalensis</name>
    <dbReference type="NCBI Taxonomy" id="559956"/>
    <lineage>
        <taxon>Bacteria</taxon>
        <taxon>Pseudomonadati</taxon>
        <taxon>Pseudomonadota</taxon>
        <taxon>Gammaproteobacteria</taxon>
        <taxon>Celerinatantimonadaceae</taxon>
        <taxon>Celerinatantimonas</taxon>
    </lineage>
</organism>
<dbReference type="PANTHER" id="PTHR43483:SF3">
    <property type="entry name" value="MEMBRANE TRANSPORTER PROTEIN HI_0806-RELATED"/>
    <property type="match status" value="1"/>
</dbReference>
<evidence type="ECO:0000313" key="8">
    <source>
        <dbReference type="Proteomes" id="UP001629953"/>
    </source>
</evidence>
<dbReference type="PANTHER" id="PTHR43483">
    <property type="entry name" value="MEMBRANE TRANSPORTER PROTEIN HI_0806-RELATED"/>
    <property type="match status" value="1"/>
</dbReference>
<protein>
    <recommendedName>
        <fullName evidence="6">Probable membrane transporter protein</fullName>
    </recommendedName>
</protein>
<feature type="transmembrane region" description="Helical" evidence="6">
    <location>
        <begin position="6"/>
        <end position="27"/>
    </location>
</feature>
<evidence type="ECO:0000256" key="4">
    <source>
        <dbReference type="ARBA" id="ARBA00022989"/>
    </source>
</evidence>
<comment type="subcellular location">
    <subcellularLocation>
        <location evidence="6">Cell membrane</location>
        <topology evidence="6">Multi-pass membrane protein</topology>
    </subcellularLocation>
    <subcellularLocation>
        <location evidence="1">Membrane</location>
        <topology evidence="1">Multi-pass membrane protein</topology>
    </subcellularLocation>
</comment>
<dbReference type="EMBL" id="JBEQCT010000010">
    <property type="protein sequence ID" value="MFM2486682.1"/>
    <property type="molecule type" value="Genomic_DNA"/>
</dbReference>
<dbReference type="InterPro" id="IPR002781">
    <property type="entry name" value="TM_pro_TauE-like"/>
</dbReference>
<proteinExistence type="inferred from homology"/>
<evidence type="ECO:0000256" key="2">
    <source>
        <dbReference type="ARBA" id="ARBA00009142"/>
    </source>
</evidence>
<comment type="similarity">
    <text evidence="2 6">Belongs to the 4-toluene sulfonate uptake permease (TSUP) (TC 2.A.102) family.</text>
</comment>
<feature type="transmembrane region" description="Helical" evidence="6">
    <location>
        <begin position="239"/>
        <end position="262"/>
    </location>
</feature>
<keyword evidence="5 6" id="KW-0472">Membrane</keyword>
<keyword evidence="3 6" id="KW-0812">Transmembrane</keyword>
<accession>A0ABW9GAZ8</accession>
<feature type="transmembrane region" description="Helical" evidence="6">
    <location>
        <begin position="34"/>
        <end position="64"/>
    </location>
</feature>
<evidence type="ECO:0000313" key="7">
    <source>
        <dbReference type="EMBL" id="MFM2486682.1"/>
    </source>
</evidence>